<dbReference type="Proteomes" id="UP000265419">
    <property type="component" value="Unassembled WGS sequence"/>
</dbReference>
<feature type="transmembrane region" description="Helical" evidence="2">
    <location>
        <begin position="258"/>
        <end position="277"/>
    </location>
</feature>
<dbReference type="NCBIfam" id="TIGR01906">
    <property type="entry name" value="integ_TIGR01906"/>
    <property type="match status" value="1"/>
</dbReference>
<organism evidence="3 4">
    <name type="scientific">Galactobacter valiniphilus</name>
    <dbReference type="NCBI Taxonomy" id="2676122"/>
    <lineage>
        <taxon>Bacteria</taxon>
        <taxon>Bacillati</taxon>
        <taxon>Actinomycetota</taxon>
        <taxon>Actinomycetes</taxon>
        <taxon>Micrococcales</taxon>
        <taxon>Micrococcaceae</taxon>
        <taxon>Galactobacter</taxon>
    </lineage>
</organism>
<dbReference type="RefSeq" id="WP_119424072.1">
    <property type="nucleotide sequence ID" value="NZ_QQXK01000007.1"/>
</dbReference>
<keyword evidence="4" id="KW-1185">Reference proteome</keyword>
<feature type="region of interest" description="Disordered" evidence="1">
    <location>
        <begin position="104"/>
        <end position="138"/>
    </location>
</feature>
<comment type="caution">
    <text evidence="3">The sequence shown here is derived from an EMBL/GenBank/DDBJ whole genome shotgun (WGS) entry which is preliminary data.</text>
</comment>
<sequence length="389" mass="41289">MSQNDQGAQPASSGKEWWESEEFDGDGYVPGALNADPGAAAPKAPAAPSRAEREAAASPATEAVPVVAPQEPAAATSIIAPPAVSKPSAAASAAPTAATAVLPRGVKNDDATGAQDARAASGASPLGNPLEGGDDAPAEETLRASLESKPVLPRVLQWVVAILTPLVLLALAVRAVASGAFLWIEYHRPGFASDAFGFSDEQRMVYGSYGLNYFNSFAGPDYLGGLVVPEDVRTLGEPRLFKVEEVAHMADVQALVHLLYLLASIAAIVIIVSLLILRSRWAGGVRRGLFAGAWVTLGLAGVLGVLGAIGWERFFTGFHELFFSQGNWQFYLDDTLIRLYPPQFWIDAAVVLGSLVLLACVLLIVFTWPTQARRERAALTQSKREFRLD</sequence>
<feature type="region of interest" description="Disordered" evidence="1">
    <location>
        <begin position="1"/>
        <end position="68"/>
    </location>
</feature>
<feature type="compositionally biased region" description="Low complexity" evidence="1">
    <location>
        <begin position="56"/>
        <end position="68"/>
    </location>
</feature>
<evidence type="ECO:0000256" key="2">
    <source>
        <dbReference type="SAM" id="Phobius"/>
    </source>
</evidence>
<keyword evidence="2" id="KW-1133">Transmembrane helix</keyword>
<gene>
    <name evidence="3" type="ORF">DWB68_05155</name>
</gene>
<evidence type="ECO:0000256" key="1">
    <source>
        <dbReference type="SAM" id="MobiDB-lite"/>
    </source>
</evidence>
<feature type="transmembrane region" description="Helical" evidence="2">
    <location>
        <begin position="158"/>
        <end position="184"/>
    </location>
</feature>
<dbReference type="Pfam" id="PF07314">
    <property type="entry name" value="Lit"/>
    <property type="match status" value="1"/>
</dbReference>
<feature type="transmembrane region" description="Helical" evidence="2">
    <location>
        <begin position="344"/>
        <end position="366"/>
    </location>
</feature>
<name>A0A399JEF2_9MICC</name>
<dbReference type="AlphaFoldDB" id="A0A399JEF2"/>
<protein>
    <submittedName>
        <fullName evidence="3">TIGR01906 family membrane protein</fullName>
    </submittedName>
</protein>
<feature type="compositionally biased region" description="Polar residues" evidence="1">
    <location>
        <begin position="1"/>
        <end position="12"/>
    </location>
</feature>
<evidence type="ECO:0000313" key="3">
    <source>
        <dbReference type="EMBL" id="RII42927.1"/>
    </source>
</evidence>
<dbReference type="InterPro" id="IPR010178">
    <property type="entry name" value="Lit"/>
</dbReference>
<keyword evidence="2" id="KW-0812">Transmembrane</keyword>
<reference evidence="3 4" key="1">
    <citation type="submission" date="2018-07" db="EMBL/GenBank/DDBJ databases">
        <title>Arthrobacter sp. nov., isolated from raw cow's milk with high bacterial count.</title>
        <authorList>
            <person name="Hahne J."/>
            <person name="Isele D."/>
            <person name="Lipski A."/>
        </authorList>
    </citation>
    <scope>NUCLEOTIDE SEQUENCE [LARGE SCALE GENOMIC DNA]</scope>
    <source>
        <strain evidence="3 4">JZ R-35</strain>
    </source>
</reference>
<feature type="transmembrane region" description="Helical" evidence="2">
    <location>
        <begin position="289"/>
        <end position="311"/>
    </location>
</feature>
<keyword evidence="2" id="KW-0472">Membrane</keyword>
<dbReference type="EMBL" id="QQXK01000007">
    <property type="protein sequence ID" value="RII42927.1"/>
    <property type="molecule type" value="Genomic_DNA"/>
</dbReference>
<feature type="compositionally biased region" description="Low complexity" evidence="1">
    <location>
        <begin position="30"/>
        <end position="49"/>
    </location>
</feature>
<proteinExistence type="predicted"/>
<evidence type="ECO:0000313" key="4">
    <source>
        <dbReference type="Proteomes" id="UP000265419"/>
    </source>
</evidence>
<accession>A0A399JEF2</accession>